<reference evidence="1" key="2">
    <citation type="journal article" date="2022" name="New Phytol.">
        <title>Evolutionary transition to the ectomycorrhizal habit in the genomes of a hyperdiverse lineage of mushroom-forming fungi.</title>
        <authorList>
            <person name="Looney B."/>
            <person name="Miyauchi S."/>
            <person name="Morin E."/>
            <person name="Drula E."/>
            <person name="Courty P.E."/>
            <person name="Kohler A."/>
            <person name="Kuo A."/>
            <person name="LaButti K."/>
            <person name="Pangilinan J."/>
            <person name="Lipzen A."/>
            <person name="Riley R."/>
            <person name="Andreopoulos W."/>
            <person name="He G."/>
            <person name="Johnson J."/>
            <person name="Nolan M."/>
            <person name="Tritt A."/>
            <person name="Barry K.W."/>
            <person name="Grigoriev I.V."/>
            <person name="Nagy L.G."/>
            <person name="Hibbett D."/>
            <person name="Henrissat B."/>
            <person name="Matheny P.B."/>
            <person name="Labbe J."/>
            <person name="Martin F.M."/>
        </authorList>
    </citation>
    <scope>NUCLEOTIDE SEQUENCE</scope>
    <source>
        <strain evidence="1">FP105234-sp</strain>
    </source>
</reference>
<dbReference type="Proteomes" id="UP000814033">
    <property type="component" value="Unassembled WGS sequence"/>
</dbReference>
<name>A0ACB8RGD5_9AGAM</name>
<gene>
    <name evidence="1" type="ORF">FA95DRAFT_556121</name>
</gene>
<comment type="caution">
    <text evidence="1">The sequence shown here is derived from an EMBL/GenBank/DDBJ whole genome shotgun (WGS) entry which is preliminary data.</text>
</comment>
<evidence type="ECO:0000313" key="2">
    <source>
        <dbReference type="Proteomes" id="UP000814033"/>
    </source>
</evidence>
<evidence type="ECO:0000313" key="1">
    <source>
        <dbReference type="EMBL" id="KAI0042608.1"/>
    </source>
</evidence>
<reference evidence="1" key="1">
    <citation type="submission" date="2021-02" db="EMBL/GenBank/DDBJ databases">
        <authorList>
            <consortium name="DOE Joint Genome Institute"/>
            <person name="Ahrendt S."/>
            <person name="Looney B.P."/>
            <person name="Miyauchi S."/>
            <person name="Morin E."/>
            <person name="Drula E."/>
            <person name="Courty P.E."/>
            <person name="Chicoki N."/>
            <person name="Fauchery L."/>
            <person name="Kohler A."/>
            <person name="Kuo A."/>
            <person name="Labutti K."/>
            <person name="Pangilinan J."/>
            <person name="Lipzen A."/>
            <person name="Riley R."/>
            <person name="Andreopoulos W."/>
            <person name="He G."/>
            <person name="Johnson J."/>
            <person name="Barry K.W."/>
            <person name="Grigoriev I.V."/>
            <person name="Nagy L."/>
            <person name="Hibbett D."/>
            <person name="Henrissat B."/>
            <person name="Matheny P.B."/>
            <person name="Labbe J."/>
            <person name="Martin F."/>
        </authorList>
    </citation>
    <scope>NUCLEOTIDE SEQUENCE</scope>
    <source>
        <strain evidence="1">FP105234-sp</strain>
    </source>
</reference>
<proteinExistence type="predicted"/>
<feature type="non-terminal residue" evidence="1">
    <location>
        <position position="148"/>
    </location>
</feature>
<accession>A0ACB8RGD5</accession>
<dbReference type="EMBL" id="MU276057">
    <property type="protein sequence ID" value="KAI0042608.1"/>
    <property type="molecule type" value="Genomic_DNA"/>
</dbReference>
<organism evidence="1 2">
    <name type="scientific">Auriscalpium vulgare</name>
    <dbReference type="NCBI Taxonomy" id="40419"/>
    <lineage>
        <taxon>Eukaryota</taxon>
        <taxon>Fungi</taxon>
        <taxon>Dikarya</taxon>
        <taxon>Basidiomycota</taxon>
        <taxon>Agaricomycotina</taxon>
        <taxon>Agaricomycetes</taxon>
        <taxon>Russulales</taxon>
        <taxon>Auriscalpiaceae</taxon>
        <taxon>Auriscalpium</taxon>
    </lineage>
</organism>
<sequence>MSLTCALGATLFQRWARGYLARVRGTWPNSGRHNQVKDHSELARSRTAAFQSLLRFHVPDAIDAINMLLHISLFLFFTGLVEFVAPLNRGPCIHNVRRARVRGVDGPSDGVLSLPLPHTPVLPFRVWYRVYGLLFKFKHAVWGASRST</sequence>
<protein>
    <submittedName>
        <fullName evidence="1">Uncharacterized protein</fullName>
    </submittedName>
</protein>
<keyword evidence="2" id="KW-1185">Reference proteome</keyword>